<feature type="domain" description="Phospholipid/glycerol acyltransferase" evidence="4">
    <location>
        <begin position="35"/>
        <end position="147"/>
    </location>
</feature>
<evidence type="ECO:0000259" key="4">
    <source>
        <dbReference type="SMART" id="SM00563"/>
    </source>
</evidence>
<name>A0A0C1UPI2_9BACT</name>
<accession>A0A0C1UPI2</accession>
<dbReference type="RefSeq" id="WP_039721636.1">
    <property type="nucleotide sequence ID" value="NZ_CP037899.1"/>
</dbReference>
<dbReference type="EMBL" id="JQNX01000005">
    <property type="protein sequence ID" value="KIE58304.1"/>
    <property type="molecule type" value="Genomic_DNA"/>
</dbReference>
<evidence type="ECO:0000256" key="2">
    <source>
        <dbReference type="ARBA" id="ARBA00022679"/>
    </source>
</evidence>
<dbReference type="AlphaFoldDB" id="A0A0C1UPI2"/>
<dbReference type="PANTHER" id="PTHR10434:SF40">
    <property type="entry name" value="1-ACYL-SN-GLYCEROL-3-PHOSPHATE ACYLTRANSFERASE"/>
    <property type="match status" value="1"/>
</dbReference>
<keyword evidence="3 6" id="KW-0012">Acyltransferase</keyword>
<dbReference type="STRING" id="1202785.A946_07340"/>
<evidence type="ECO:0000313" key="5">
    <source>
        <dbReference type="EMBL" id="KIE58304.1"/>
    </source>
</evidence>
<dbReference type="Pfam" id="PF01553">
    <property type="entry name" value="Acyltransferase"/>
    <property type="match status" value="1"/>
</dbReference>
<dbReference type="InterPro" id="IPR002123">
    <property type="entry name" value="Plipid/glycerol_acylTrfase"/>
</dbReference>
<dbReference type="OrthoDB" id="9803035at2"/>
<dbReference type="CDD" id="cd07989">
    <property type="entry name" value="LPLAT_AGPAT-like"/>
    <property type="match status" value="1"/>
</dbReference>
<dbReference type="Proteomes" id="UP000031594">
    <property type="component" value="Unassembled WGS sequence"/>
</dbReference>
<dbReference type="EMBL" id="CP037899">
    <property type="protein sequence ID" value="QDQ42295.1"/>
    <property type="molecule type" value="Genomic_DNA"/>
</dbReference>
<dbReference type="GO" id="GO:0003841">
    <property type="term" value="F:1-acylglycerol-3-phosphate O-acyltransferase activity"/>
    <property type="evidence" value="ECO:0007669"/>
    <property type="project" value="UniProtKB-EC"/>
</dbReference>
<evidence type="ECO:0000256" key="1">
    <source>
        <dbReference type="ARBA" id="ARBA00005189"/>
    </source>
</evidence>
<dbReference type="KEGG" id="mkc:kam1_1065"/>
<dbReference type="PANTHER" id="PTHR10434">
    <property type="entry name" value="1-ACYL-SN-GLYCEROL-3-PHOSPHATE ACYLTRANSFERASE"/>
    <property type="match status" value="1"/>
</dbReference>
<proteinExistence type="predicted"/>
<evidence type="ECO:0000313" key="6">
    <source>
        <dbReference type="EMBL" id="QDQ42295.1"/>
    </source>
</evidence>
<evidence type="ECO:0000313" key="7">
    <source>
        <dbReference type="Proteomes" id="UP000031594"/>
    </source>
</evidence>
<dbReference type="EC" id="2.3.1.51" evidence="6"/>
<protein>
    <submittedName>
        <fullName evidence="6">1-acyl-sn-glycerol-3-phosphate acyltransferase</fullName>
        <ecNumber evidence="6">2.3.1.51</ecNumber>
    </submittedName>
    <submittedName>
        <fullName evidence="5">Acyl-phosphate glycerol 3-phosphate acyltransferase</fullName>
    </submittedName>
</protein>
<dbReference type="SUPFAM" id="SSF69593">
    <property type="entry name" value="Glycerol-3-phosphate (1)-acyltransferase"/>
    <property type="match status" value="1"/>
</dbReference>
<sequence>MKKGYALARLLTLGFLKLFFDFKVYGQENIPSFPVLIVANHCSYLDPPIVGCAFQKEIYFVARKTLFDNFLLGKLIGYLNTIPLDRDKPEVGSFRLILDLFKKEKSILIFPEGTRSPSGTLQKAAPGVGYIAAKAKVAVLPIRIFGSFEAFPRTAKIPKPHPIRVVIGKHYWPMACPSGLSKKSYYQSVADEMMEKIASLHFDVKMDSVQKDLLV</sequence>
<keyword evidence="2 6" id="KW-0808">Transferase</keyword>
<dbReference type="SMART" id="SM00563">
    <property type="entry name" value="PlsC"/>
    <property type="match status" value="1"/>
</dbReference>
<reference evidence="6" key="2">
    <citation type="journal article" date="2019" name="BMC Genomics">
        <title>Complete genome sequence analysis of the thermoacidophilic verrucomicrobial methanotroph 'Candidatus Methylacidiphilum kamchatkense' strain Kam1 and comparison with its closest relatives.</title>
        <authorList>
            <person name="Kruse T."/>
            <person name="Ratnadevi C.M."/>
            <person name="Erikstad H.A."/>
            <person name="Birkeland N.K."/>
        </authorList>
    </citation>
    <scope>NUCLEOTIDE SEQUENCE</scope>
    <source>
        <strain evidence="6">Kam1</strain>
    </source>
</reference>
<organism evidence="6 8">
    <name type="scientific">Methylacidiphilum kamchatkense Kam1</name>
    <dbReference type="NCBI Taxonomy" id="1202785"/>
    <lineage>
        <taxon>Bacteria</taxon>
        <taxon>Pseudomonadati</taxon>
        <taxon>Verrucomicrobiota</taxon>
        <taxon>Methylacidiphilae</taxon>
        <taxon>Methylacidiphilales</taxon>
        <taxon>Methylacidiphilaceae</taxon>
        <taxon>Methylacidiphilum (ex Ratnadevi et al. 2023)</taxon>
    </lineage>
</organism>
<comment type="pathway">
    <text evidence="1">Lipid metabolism.</text>
</comment>
<reference evidence="8" key="3">
    <citation type="submission" date="2019-03" db="EMBL/GenBank/DDBJ databases">
        <title>Complete genome of Methylacidiphilum kamchatkense Kam1.</title>
        <authorList>
            <person name="Kruse T."/>
            <person name="Murarilal Ratnadevi C."/>
            <person name="Erikstad H.-A."/>
            <person name="Birkeland N.-K."/>
        </authorList>
    </citation>
    <scope>NUCLEOTIDE SEQUENCE [LARGE SCALE GENOMIC DNA]</scope>
    <source>
        <strain evidence="8">kam1</strain>
    </source>
</reference>
<dbReference type="GO" id="GO:0006654">
    <property type="term" value="P:phosphatidic acid biosynthetic process"/>
    <property type="evidence" value="ECO:0007669"/>
    <property type="project" value="TreeGrafter"/>
</dbReference>
<keyword evidence="7" id="KW-1185">Reference proteome</keyword>
<dbReference type="Proteomes" id="UP000315925">
    <property type="component" value="Chromosome"/>
</dbReference>
<reference evidence="5 7" key="1">
    <citation type="submission" date="2014-08" db="EMBL/GenBank/DDBJ databases">
        <title>Methylacidiphilum kamchatkense strain Kam1 draft genome sequence.</title>
        <authorList>
            <person name="Birkeland N.-K."/>
            <person name="Erikstad H.A."/>
        </authorList>
    </citation>
    <scope>NUCLEOTIDE SEQUENCE [LARGE SCALE GENOMIC DNA]</scope>
    <source>
        <strain evidence="5 7">Kam1</strain>
    </source>
</reference>
<evidence type="ECO:0000256" key="3">
    <source>
        <dbReference type="ARBA" id="ARBA00023315"/>
    </source>
</evidence>
<gene>
    <name evidence="5" type="ORF">A946_07340</name>
    <name evidence="6" type="ORF">kam1_1065</name>
</gene>
<evidence type="ECO:0000313" key="8">
    <source>
        <dbReference type="Proteomes" id="UP000315925"/>
    </source>
</evidence>